<evidence type="ECO:0000313" key="2">
    <source>
        <dbReference type="Proteomes" id="UP001596067"/>
    </source>
</evidence>
<dbReference type="RefSeq" id="WP_313762396.1">
    <property type="nucleotide sequence ID" value="NZ_BAAAVH010000050.1"/>
</dbReference>
<dbReference type="Proteomes" id="UP001596067">
    <property type="component" value="Unassembled WGS sequence"/>
</dbReference>
<dbReference type="EMBL" id="JBHSOD010000003">
    <property type="protein sequence ID" value="MFC5884274.1"/>
    <property type="molecule type" value="Genomic_DNA"/>
</dbReference>
<reference evidence="2" key="1">
    <citation type="journal article" date="2019" name="Int. J. Syst. Evol. Microbiol.">
        <title>The Global Catalogue of Microorganisms (GCM) 10K type strain sequencing project: providing services to taxonomists for standard genome sequencing and annotation.</title>
        <authorList>
            <consortium name="The Broad Institute Genomics Platform"/>
            <consortium name="The Broad Institute Genome Sequencing Center for Infectious Disease"/>
            <person name="Wu L."/>
            <person name="Ma J."/>
        </authorList>
    </citation>
    <scope>NUCLEOTIDE SEQUENCE [LARGE SCALE GENOMIC DNA]</scope>
    <source>
        <strain evidence="2">CGMCC 4.1469</strain>
    </source>
</reference>
<protein>
    <submittedName>
        <fullName evidence="1">Uncharacterized protein</fullName>
    </submittedName>
</protein>
<sequence>MTIAQSVEFPLVCQNCGTPGAAWKGQAVRRGELLWEINFQCLNCGLTSCDFDPGEAPAHIRDALLATHGPARLRVEDPKGRIKLLQVLRSTFGWPLDRARRALAELGTTGYRCTDVEAEFLRRRLTELGVHALVEK</sequence>
<proteinExistence type="predicted"/>
<name>A0ABW1EUB5_9ACTN</name>
<evidence type="ECO:0000313" key="1">
    <source>
        <dbReference type="EMBL" id="MFC5884274.1"/>
    </source>
</evidence>
<accession>A0ABW1EUB5</accession>
<comment type="caution">
    <text evidence="1">The sequence shown here is derived from an EMBL/GenBank/DDBJ whole genome shotgun (WGS) entry which is preliminary data.</text>
</comment>
<organism evidence="1 2">
    <name type="scientific">Kitasatospora aburaviensis</name>
    <dbReference type="NCBI Taxonomy" id="67265"/>
    <lineage>
        <taxon>Bacteria</taxon>
        <taxon>Bacillati</taxon>
        <taxon>Actinomycetota</taxon>
        <taxon>Actinomycetes</taxon>
        <taxon>Kitasatosporales</taxon>
        <taxon>Streptomycetaceae</taxon>
        <taxon>Kitasatospora</taxon>
    </lineage>
</organism>
<gene>
    <name evidence="1" type="ORF">ACFP0N_04635</name>
</gene>
<keyword evidence="2" id="KW-1185">Reference proteome</keyword>